<sequence length="300" mass="32801">MFETTSRDTWIEVPGGPKLFARSWGDDPSAPAVAIIHGLGDHSGRWERAGRTLAEHGFAAYAIDLPGHGRSEGKRGHVRSWDDYRVAVTRWLETLRKQDGARRWALFGHSMGALVALDWAVRNPGLIDALVLSAPPFELSLRPAALKVQIARLIGLLWPGFTQGNQIPPSLLTHDPEVIRAHRADPYVHFRISARLFLEFQAIRRSLAKASGTLSIPTLLIQGQADPVTSCVGSAQWAKSAKAGTVTYREYPGLFHEVLNEPEGPAILEGITAWLKQVMSLPRQAGSASSSSSTASFHPR</sequence>
<evidence type="ECO:0000313" key="2">
    <source>
        <dbReference type="EMBL" id="TMQ55464.1"/>
    </source>
</evidence>
<dbReference type="AlphaFoldDB" id="A0A538SW19"/>
<dbReference type="PRINTS" id="PR00111">
    <property type="entry name" value="ABHYDROLASE"/>
</dbReference>
<feature type="domain" description="Serine aminopeptidase S33" evidence="1">
    <location>
        <begin position="31"/>
        <end position="263"/>
    </location>
</feature>
<name>A0A538SW19_UNCEI</name>
<accession>A0A538SW19</accession>
<dbReference type="InterPro" id="IPR029058">
    <property type="entry name" value="AB_hydrolase_fold"/>
</dbReference>
<dbReference type="Gene3D" id="3.40.50.1820">
    <property type="entry name" value="alpha/beta hydrolase"/>
    <property type="match status" value="1"/>
</dbReference>
<dbReference type="InterPro" id="IPR022742">
    <property type="entry name" value="Hydrolase_4"/>
</dbReference>
<evidence type="ECO:0000259" key="1">
    <source>
        <dbReference type="Pfam" id="PF12146"/>
    </source>
</evidence>
<protein>
    <submittedName>
        <fullName evidence="2">Lysophospholipase</fullName>
    </submittedName>
</protein>
<dbReference type="Pfam" id="PF12146">
    <property type="entry name" value="Hydrolase_4"/>
    <property type="match status" value="1"/>
</dbReference>
<organism evidence="2 3">
    <name type="scientific">Eiseniibacteriota bacterium</name>
    <dbReference type="NCBI Taxonomy" id="2212470"/>
    <lineage>
        <taxon>Bacteria</taxon>
        <taxon>Candidatus Eiseniibacteriota</taxon>
    </lineage>
</organism>
<evidence type="ECO:0000313" key="3">
    <source>
        <dbReference type="Proteomes" id="UP000319829"/>
    </source>
</evidence>
<dbReference type="SUPFAM" id="SSF53474">
    <property type="entry name" value="alpha/beta-Hydrolases"/>
    <property type="match status" value="1"/>
</dbReference>
<dbReference type="Proteomes" id="UP000319829">
    <property type="component" value="Unassembled WGS sequence"/>
</dbReference>
<dbReference type="EMBL" id="VBOU01000025">
    <property type="protein sequence ID" value="TMQ55464.1"/>
    <property type="molecule type" value="Genomic_DNA"/>
</dbReference>
<gene>
    <name evidence="2" type="ORF">E6K74_03210</name>
</gene>
<proteinExistence type="predicted"/>
<dbReference type="InterPro" id="IPR000073">
    <property type="entry name" value="AB_hydrolase_1"/>
</dbReference>
<reference evidence="2 3" key="1">
    <citation type="journal article" date="2019" name="Nat. Microbiol.">
        <title>Mediterranean grassland soil C-N compound turnover is dependent on rainfall and depth, and is mediated by genomically divergent microorganisms.</title>
        <authorList>
            <person name="Diamond S."/>
            <person name="Andeer P.F."/>
            <person name="Li Z."/>
            <person name="Crits-Christoph A."/>
            <person name="Burstein D."/>
            <person name="Anantharaman K."/>
            <person name="Lane K.R."/>
            <person name="Thomas B.C."/>
            <person name="Pan C."/>
            <person name="Northen T.R."/>
            <person name="Banfield J.F."/>
        </authorList>
    </citation>
    <scope>NUCLEOTIDE SEQUENCE [LARGE SCALE GENOMIC DNA]</scope>
    <source>
        <strain evidence="2">WS_4</strain>
    </source>
</reference>
<dbReference type="InterPro" id="IPR051044">
    <property type="entry name" value="MAG_DAG_Lipase"/>
</dbReference>
<comment type="caution">
    <text evidence="2">The sequence shown here is derived from an EMBL/GenBank/DDBJ whole genome shotgun (WGS) entry which is preliminary data.</text>
</comment>
<dbReference type="PANTHER" id="PTHR11614">
    <property type="entry name" value="PHOSPHOLIPASE-RELATED"/>
    <property type="match status" value="1"/>
</dbReference>